<dbReference type="Proteomes" id="UP000008631">
    <property type="component" value="Chromosome"/>
</dbReference>
<reference evidence="5 6" key="2">
    <citation type="journal article" date="2011" name="Stand. Genomic Sci.">
        <title>Complete genome sequence of Isosphaera pallida type strain (IS1B).</title>
        <authorList>
            <consortium name="US DOE Joint Genome Institute (JGI-PGF)"/>
            <person name="Goker M."/>
            <person name="Cleland D."/>
            <person name="Saunders E."/>
            <person name="Lapidus A."/>
            <person name="Nolan M."/>
            <person name="Lucas S."/>
            <person name="Hammon N."/>
            <person name="Deshpande S."/>
            <person name="Cheng J.F."/>
            <person name="Tapia R."/>
            <person name="Han C."/>
            <person name="Goodwin L."/>
            <person name="Pitluck S."/>
            <person name="Liolios K."/>
            <person name="Pagani I."/>
            <person name="Ivanova N."/>
            <person name="Mavromatis K."/>
            <person name="Pati A."/>
            <person name="Chen A."/>
            <person name="Palaniappan K."/>
            <person name="Land M."/>
            <person name="Hauser L."/>
            <person name="Chang Y.J."/>
            <person name="Jeffries C.D."/>
            <person name="Detter J.C."/>
            <person name="Beck B."/>
            <person name="Woyke T."/>
            <person name="Bristow J."/>
            <person name="Eisen J.A."/>
            <person name="Markowitz V."/>
            <person name="Hugenholtz P."/>
            <person name="Kyrpides N.C."/>
            <person name="Klenk H.P."/>
        </authorList>
    </citation>
    <scope>NUCLEOTIDE SEQUENCE [LARGE SCALE GENOMIC DNA]</scope>
    <source>
        <strain evidence="6">ATCC 43644 / DSM 9630 / IS1B</strain>
    </source>
</reference>
<gene>
    <name evidence="5" type="ordered locus">Isop_1222</name>
</gene>
<dbReference type="eggNOG" id="COG1984">
    <property type="taxonomic scope" value="Bacteria"/>
</dbReference>
<keyword evidence="3" id="KW-0067">ATP-binding</keyword>
<dbReference type="InParanoid" id="E8R6A7"/>
<dbReference type="Gene3D" id="2.40.100.10">
    <property type="entry name" value="Cyclophilin-like"/>
    <property type="match status" value="1"/>
</dbReference>
<protein>
    <submittedName>
        <fullName evidence="5">Allophanate hydrolase subunit 2</fullName>
    </submittedName>
</protein>
<sequence length="334" mass="35869">MKPGDETPRGLRLIGLGGPTRVVDLGRFGRRALGVPWSGAFDLESHRMANACVNNGQEAATLELAGAGGIYVAEGPPGGHLRLGWAGACWSAWIDKVPLAFGPPMAFDLPVGSLLKLGGPVRGRAGQARLYLAVAGGWTTPTQLGSRSCEEPLGLHELIPCGPQPAPQHRLSWNLDPTSRWTTPRNDQPTTLRLLNGPDLADEVGVVTWPICRVSSRSDRVGVRLEPLEPFHPSGWDPHRLTLRRSTPMIPGALQWTGTEFLALGPASGTTGGYPHLGQIAVVDHPRLAQLAPGDLVRFQPLGLDHARRLDQLQRAAWARRDLLTRVATGLARA</sequence>
<dbReference type="InterPro" id="IPR003778">
    <property type="entry name" value="CT_A_B"/>
</dbReference>
<keyword evidence="1" id="KW-0547">Nucleotide-binding</keyword>
<proteinExistence type="predicted"/>
<dbReference type="InterPro" id="IPR052708">
    <property type="entry name" value="PxpC"/>
</dbReference>
<dbReference type="HOGENOM" id="CLU_028967_0_3_0"/>
<dbReference type="KEGG" id="ipa:Isop_1222"/>
<evidence type="ECO:0000313" key="5">
    <source>
        <dbReference type="EMBL" id="ADV61808.1"/>
    </source>
</evidence>
<reference key="1">
    <citation type="submission" date="2010-11" db="EMBL/GenBank/DDBJ databases">
        <title>The complete sequence of chromosome of Isophaera pallida ATCC 43644.</title>
        <authorList>
            <consortium name="US DOE Joint Genome Institute (JGI-PGF)"/>
            <person name="Lucas S."/>
            <person name="Copeland A."/>
            <person name="Lapidus A."/>
            <person name="Bruce D."/>
            <person name="Goodwin L."/>
            <person name="Pitluck S."/>
            <person name="Kyrpides N."/>
            <person name="Mavromatis K."/>
            <person name="Pagani I."/>
            <person name="Ivanova N."/>
            <person name="Saunders E."/>
            <person name="Brettin T."/>
            <person name="Detter J.C."/>
            <person name="Han C."/>
            <person name="Tapia R."/>
            <person name="Land M."/>
            <person name="Hauser L."/>
            <person name="Markowitz V."/>
            <person name="Cheng J.-F."/>
            <person name="Hugenholtz P."/>
            <person name="Woyke T."/>
            <person name="Wu D."/>
            <person name="Eisen J.A."/>
        </authorList>
    </citation>
    <scope>NUCLEOTIDE SEQUENCE</scope>
    <source>
        <strain>ATCC 43644</strain>
    </source>
</reference>
<dbReference type="SUPFAM" id="SSF50891">
    <property type="entry name" value="Cyclophilin-like"/>
    <property type="match status" value="1"/>
</dbReference>
<dbReference type="RefSeq" id="WP_013564097.1">
    <property type="nucleotide sequence ID" value="NC_014962.1"/>
</dbReference>
<evidence type="ECO:0000313" key="6">
    <source>
        <dbReference type="Proteomes" id="UP000008631"/>
    </source>
</evidence>
<dbReference type="GO" id="GO:0005524">
    <property type="term" value="F:ATP binding"/>
    <property type="evidence" value="ECO:0007669"/>
    <property type="project" value="UniProtKB-KW"/>
</dbReference>
<dbReference type="PANTHER" id="PTHR43309:SF3">
    <property type="entry name" value="5-OXOPROLINASE SUBUNIT C"/>
    <property type="match status" value="1"/>
</dbReference>
<evidence type="ECO:0000256" key="3">
    <source>
        <dbReference type="ARBA" id="ARBA00022840"/>
    </source>
</evidence>
<dbReference type="FunCoup" id="E8R6A7">
    <property type="interactions" value="91"/>
</dbReference>
<keyword evidence="2 5" id="KW-0378">Hydrolase</keyword>
<evidence type="ECO:0000256" key="2">
    <source>
        <dbReference type="ARBA" id="ARBA00022801"/>
    </source>
</evidence>
<dbReference type="Pfam" id="PF02626">
    <property type="entry name" value="CT_A_B"/>
    <property type="match status" value="1"/>
</dbReference>
<accession>E8R6A7</accession>
<evidence type="ECO:0000259" key="4">
    <source>
        <dbReference type="SMART" id="SM00797"/>
    </source>
</evidence>
<dbReference type="PANTHER" id="PTHR43309">
    <property type="entry name" value="5-OXOPROLINASE SUBUNIT C"/>
    <property type="match status" value="1"/>
</dbReference>
<dbReference type="STRING" id="575540.Isop_1222"/>
<dbReference type="SMART" id="SM00797">
    <property type="entry name" value="AHS2"/>
    <property type="match status" value="1"/>
</dbReference>
<dbReference type="AlphaFoldDB" id="E8R6A7"/>
<dbReference type="GO" id="GO:0016787">
    <property type="term" value="F:hydrolase activity"/>
    <property type="evidence" value="ECO:0007669"/>
    <property type="project" value="UniProtKB-KW"/>
</dbReference>
<feature type="domain" description="Carboxyltransferase" evidence="4">
    <location>
        <begin position="32"/>
        <end position="318"/>
    </location>
</feature>
<keyword evidence="6" id="KW-1185">Reference proteome</keyword>
<dbReference type="EMBL" id="CP002353">
    <property type="protein sequence ID" value="ADV61808.1"/>
    <property type="molecule type" value="Genomic_DNA"/>
</dbReference>
<evidence type="ECO:0000256" key="1">
    <source>
        <dbReference type="ARBA" id="ARBA00022741"/>
    </source>
</evidence>
<organism evidence="5 6">
    <name type="scientific">Isosphaera pallida (strain ATCC 43644 / DSM 9630 / IS1B)</name>
    <dbReference type="NCBI Taxonomy" id="575540"/>
    <lineage>
        <taxon>Bacteria</taxon>
        <taxon>Pseudomonadati</taxon>
        <taxon>Planctomycetota</taxon>
        <taxon>Planctomycetia</taxon>
        <taxon>Isosphaerales</taxon>
        <taxon>Isosphaeraceae</taxon>
        <taxon>Isosphaera</taxon>
    </lineage>
</organism>
<dbReference type="InterPro" id="IPR029000">
    <property type="entry name" value="Cyclophilin-like_dom_sf"/>
</dbReference>
<name>E8R6A7_ISOPI</name>